<evidence type="ECO:0000313" key="1">
    <source>
        <dbReference type="EMBL" id="GFU41318.1"/>
    </source>
</evidence>
<sequence length="90" mass="10653">MSIPCRKRHAETGSLRFQKNNDFNLWSYEKKTSALGRLIRVQFIMSCSTRSELSREIAIHCDLKFYQIPTGKMMVVRVEVRQVEFVSRRL</sequence>
<organism evidence="1 2">
    <name type="scientific">Nephila pilipes</name>
    <name type="common">Giant wood spider</name>
    <name type="synonym">Nephila maculata</name>
    <dbReference type="NCBI Taxonomy" id="299642"/>
    <lineage>
        <taxon>Eukaryota</taxon>
        <taxon>Metazoa</taxon>
        <taxon>Ecdysozoa</taxon>
        <taxon>Arthropoda</taxon>
        <taxon>Chelicerata</taxon>
        <taxon>Arachnida</taxon>
        <taxon>Araneae</taxon>
        <taxon>Araneomorphae</taxon>
        <taxon>Entelegynae</taxon>
        <taxon>Araneoidea</taxon>
        <taxon>Nephilidae</taxon>
        <taxon>Nephila</taxon>
    </lineage>
</organism>
<evidence type="ECO:0000313" key="2">
    <source>
        <dbReference type="Proteomes" id="UP000887013"/>
    </source>
</evidence>
<dbReference type="EMBL" id="BMAW01131914">
    <property type="protein sequence ID" value="GFU41318.1"/>
    <property type="molecule type" value="Genomic_DNA"/>
</dbReference>
<keyword evidence="2" id="KW-1185">Reference proteome</keyword>
<accession>A0A8X6UR25</accession>
<comment type="caution">
    <text evidence="1">The sequence shown here is derived from an EMBL/GenBank/DDBJ whole genome shotgun (WGS) entry which is preliminary data.</text>
</comment>
<dbReference type="AlphaFoldDB" id="A0A8X6UR25"/>
<reference evidence="1" key="1">
    <citation type="submission" date="2020-08" db="EMBL/GenBank/DDBJ databases">
        <title>Multicomponent nature underlies the extraordinary mechanical properties of spider dragline silk.</title>
        <authorList>
            <person name="Kono N."/>
            <person name="Nakamura H."/>
            <person name="Mori M."/>
            <person name="Yoshida Y."/>
            <person name="Ohtoshi R."/>
            <person name="Malay A.D."/>
            <person name="Moran D.A.P."/>
            <person name="Tomita M."/>
            <person name="Numata K."/>
            <person name="Arakawa K."/>
        </authorList>
    </citation>
    <scope>NUCLEOTIDE SEQUENCE</scope>
</reference>
<gene>
    <name evidence="1" type="ORF">NPIL_287151</name>
</gene>
<protein>
    <submittedName>
        <fullName evidence="1">Uncharacterized protein</fullName>
    </submittedName>
</protein>
<dbReference type="Proteomes" id="UP000887013">
    <property type="component" value="Unassembled WGS sequence"/>
</dbReference>
<proteinExistence type="predicted"/>
<name>A0A8X6UR25_NEPPI</name>